<protein>
    <submittedName>
        <fullName evidence="1">Uncharacterized protein</fullName>
    </submittedName>
</protein>
<dbReference type="AlphaFoldDB" id="A0ABD3ITD6"/>
<evidence type="ECO:0000313" key="2">
    <source>
        <dbReference type="Proteomes" id="UP001634007"/>
    </source>
</evidence>
<organism evidence="1 2">
    <name type="scientific">Eucalyptus globulus</name>
    <name type="common">Tasmanian blue gum</name>
    <dbReference type="NCBI Taxonomy" id="34317"/>
    <lineage>
        <taxon>Eukaryota</taxon>
        <taxon>Viridiplantae</taxon>
        <taxon>Streptophyta</taxon>
        <taxon>Embryophyta</taxon>
        <taxon>Tracheophyta</taxon>
        <taxon>Spermatophyta</taxon>
        <taxon>Magnoliopsida</taxon>
        <taxon>eudicotyledons</taxon>
        <taxon>Gunneridae</taxon>
        <taxon>Pentapetalae</taxon>
        <taxon>rosids</taxon>
        <taxon>malvids</taxon>
        <taxon>Myrtales</taxon>
        <taxon>Myrtaceae</taxon>
        <taxon>Myrtoideae</taxon>
        <taxon>Eucalypteae</taxon>
        <taxon>Eucalyptus</taxon>
    </lineage>
</organism>
<proteinExistence type="predicted"/>
<dbReference type="Proteomes" id="UP001634007">
    <property type="component" value="Unassembled WGS sequence"/>
</dbReference>
<comment type="caution">
    <text evidence="1">The sequence shown here is derived from an EMBL/GenBank/DDBJ whole genome shotgun (WGS) entry which is preliminary data.</text>
</comment>
<evidence type="ECO:0000313" key="1">
    <source>
        <dbReference type="EMBL" id="KAL3717456.1"/>
    </source>
</evidence>
<accession>A0ABD3ITD6</accession>
<gene>
    <name evidence="1" type="ORF">ACJRO7_008961</name>
</gene>
<keyword evidence="2" id="KW-1185">Reference proteome</keyword>
<reference evidence="1 2" key="1">
    <citation type="submission" date="2024-11" db="EMBL/GenBank/DDBJ databases">
        <title>Chromosome-level genome assembly of Eucalyptus globulus Labill. provides insights into its genome evolution.</title>
        <authorList>
            <person name="Li X."/>
        </authorList>
    </citation>
    <scope>NUCLEOTIDE SEQUENCE [LARGE SCALE GENOMIC DNA]</scope>
    <source>
        <strain evidence="1">CL2024</strain>
        <tissue evidence="1">Fresh tender leaves</tissue>
    </source>
</reference>
<dbReference type="EMBL" id="JBJKBG010000011">
    <property type="protein sequence ID" value="KAL3717456.1"/>
    <property type="molecule type" value="Genomic_DNA"/>
</dbReference>
<sequence>MAKGGSAVRGATRRDCNSLSWRSRGISDIAARYGSQGAANQQQAIEHRDATGLSSRWLVTAKISSSLIDQEGSKTSRGLDPETVATAVTSLARWSMGTSPWLSWRAAV</sequence>
<name>A0ABD3ITD6_EUCGL</name>